<dbReference type="AlphaFoldDB" id="A0AAD8LIL9"/>
<name>A0AAD8LIL9_BABGI</name>
<sequence>MSLNSYGGTFIGFKAMTAATKKPVTPTVHLPQKDSTAERSPASIPGKVIIDVISADNIMVPELRAPNKLELLVTAFFNDDDLEKEFAHLRRSTKPVEAKYIFNSYTCNFGNQQIVLPCLNRKHVVLYVSLITTTLDANKNRAISLKGHGYTSPIPLDKCQTFMNQKQQLNRVEGGEKLQMRLAYSIRVTTEDEGPDIPEDNTGGITAFYDVNEPS</sequence>
<gene>
    <name evidence="1" type="ORF">BgAZ_402970</name>
</gene>
<evidence type="ECO:0000313" key="1">
    <source>
        <dbReference type="EMBL" id="KAK1442267.1"/>
    </source>
</evidence>
<accession>A0AAD8LIL9</accession>
<proteinExistence type="predicted"/>
<dbReference type="Proteomes" id="UP001230268">
    <property type="component" value="Unassembled WGS sequence"/>
</dbReference>
<reference evidence="1" key="1">
    <citation type="submission" date="2023-08" db="EMBL/GenBank/DDBJ databases">
        <title>Draft sequence of the Babesia gibsoni genome.</title>
        <authorList>
            <person name="Yamagishi J.Y."/>
            <person name="Xuan X.X."/>
        </authorList>
    </citation>
    <scope>NUCLEOTIDE SEQUENCE</scope>
    <source>
        <strain evidence="1">Azabu</strain>
    </source>
</reference>
<protein>
    <submittedName>
        <fullName evidence="1">Uncharacterized protein</fullName>
    </submittedName>
</protein>
<organism evidence="1 2">
    <name type="scientific">Babesia gibsoni</name>
    <dbReference type="NCBI Taxonomy" id="33632"/>
    <lineage>
        <taxon>Eukaryota</taxon>
        <taxon>Sar</taxon>
        <taxon>Alveolata</taxon>
        <taxon>Apicomplexa</taxon>
        <taxon>Aconoidasida</taxon>
        <taxon>Piroplasmida</taxon>
        <taxon>Babesiidae</taxon>
        <taxon>Babesia</taxon>
    </lineage>
</organism>
<keyword evidence="2" id="KW-1185">Reference proteome</keyword>
<dbReference type="EMBL" id="JAVEPI010000004">
    <property type="protein sequence ID" value="KAK1442267.1"/>
    <property type="molecule type" value="Genomic_DNA"/>
</dbReference>
<evidence type="ECO:0000313" key="2">
    <source>
        <dbReference type="Proteomes" id="UP001230268"/>
    </source>
</evidence>
<comment type="caution">
    <text evidence="1">The sequence shown here is derived from an EMBL/GenBank/DDBJ whole genome shotgun (WGS) entry which is preliminary data.</text>
</comment>